<dbReference type="EMBL" id="FPBV01000016">
    <property type="protein sequence ID" value="SFU96741.1"/>
    <property type="molecule type" value="Genomic_DNA"/>
</dbReference>
<evidence type="ECO:0000256" key="2">
    <source>
        <dbReference type="SAM" id="SignalP"/>
    </source>
</evidence>
<organism evidence="3 4">
    <name type="scientific">Alicyclobacillus macrosporangiidus</name>
    <dbReference type="NCBI Taxonomy" id="392015"/>
    <lineage>
        <taxon>Bacteria</taxon>
        <taxon>Bacillati</taxon>
        <taxon>Bacillota</taxon>
        <taxon>Bacilli</taxon>
        <taxon>Bacillales</taxon>
        <taxon>Alicyclobacillaceae</taxon>
        <taxon>Alicyclobacillus</taxon>
    </lineage>
</organism>
<evidence type="ECO:0000313" key="4">
    <source>
        <dbReference type="Proteomes" id="UP000183508"/>
    </source>
</evidence>
<dbReference type="Proteomes" id="UP000183508">
    <property type="component" value="Unassembled WGS sequence"/>
</dbReference>
<evidence type="ECO:0008006" key="5">
    <source>
        <dbReference type="Google" id="ProtNLM"/>
    </source>
</evidence>
<dbReference type="AlphaFoldDB" id="A0A1I7KH32"/>
<evidence type="ECO:0000313" key="3">
    <source>
        <dbReference type="EMBL" id="SFU96741.1"/>
    </source>
</evidence>
<dbReference type="STRING" id="392015.SAMN05421543_1169"/>
<dbReference type="SUPFAM" id="SSF50939">
    <property type="entry name" value="Sialidases"/>
    <property type="match status" value="1"/>
</dbReference>
<feature type="chain" id="PRO_5039704613" description="Copper amine oxidase N-terminal domain-containing protein" evidence="2">
    <location>
        <begin position="21"/>
        <end position="483"/>
    </location>
</feature>
<gene>
    <name evidence="3" type="ORF">SAMN05421543_1169</name>
</gene>
<accession>A0A1I7KH32</accession>
<feature type="signal peptide" evidence="2">
    <location>
        <begin position="1"/>
        <end position="20"/>
    </location>
</feature>
<reference evidence="4" key="1">
    <citation type="submission" date="2016-10" db="EMBL/GenBank/DDBJ databases">
        <authorList>
            <person name="Varghese N."/>
        </authorList>
    </citation>
    <scope>NUCLEOTIDE SEQUENCE [LARGE SCALE GENOMIC DNA]</scope>
    <source>
        <strain evidence="4">DSM 17980</strain>
    </source>
</reference>
<dbReference type="OrthoDB" id="2370359at2"/>
<keyword evidence="4" id="KW-1185">Reference proteome</keyword>
<keyword evidence="2" id="KW-0732">Signal</keyword>
<dbReference type="InterPro" id="IPR036278">
    <property type="entry name" value="Sialidase_sf"/>
</dbReference>
<dbReference type="RefSeq" id="WP_074954163.1">
    <property type="nucleotide sequence ID" value="NZ_FPBV01000016.1"/>
</dbReference>
<protein>
    <recommendedName>
        <fullName evidence="5">Copper amine oxidase N-terminal domain-containing protein</fullName>
    </recommendedName>
</protein>
<proteinExistence type="predicted"/>
<sequence>MKLHPWKAAMGLAAALVASAIPLVPAAAAVQAPQHAMQQKRIVLNGKTISQPMGFADHGTAYFPGWYLMRALDSLHVTSTWDGRNWRITVPSGMKVDLSNIDVGTGNVSIYLNGTLVKRVYDIVDVDPASHQPTMFIPVWYVMRVFDRLGIQSSWNGQTWTMTTTSAGSGSGSGSGGTTPPSPPDTTPQASDIPGTVSKGALVADLVSALGLSVSAPATSPYDDVPASDPRWPAISTAVSRRLISPFSASHFGAGDVVTLQTAEQMVWNQLGITNARYQPGGSLDAWAQFVGLTDGTVGGQYLTQADEARFVQNLRNLRAGGIVSGGVLQVRYTPQDEWVWTFAGDQAPDGTPYYPTDAAIQEAITKTYRFFNGVTARLQGGDLIVQLPVDPDGRWFAYASTAGDLQYSLDGGSTWTAAAAFDGRELTSRPAQVWVKAPAGAPLQITFNNMVPAAKGSVVLGWVSISVNPSTSNPQAQRVYLQ</sequence>
<evidence type="ECO:0000256" key="1">
    <source>
        <dbReference type="SAM" id="MobiDB-lite"/>
    </source>
</evidence>
<feature type="region of interest" description="Disordered" evidence="1">
    <location>
        <begin position="160"/>
        <end position="194"/>
    </location>
</feature>
<name>A0A1I7KH32_9BACL</name>